<dbReference type="Pfam" id="PF16016">
    <property type="entry name" value="VASt"/>
    <property type="match status" value="1"/>
</dbReference>
<protein>
    <recommendedName>
        <fullName evidence="3">C2 domain-containing protein</fullName>
    </recommendedName>
</protein>
<gene>
    <name evidence="4" type="ORF">HPP92_026842</name>
</gene>
<dbReference type="InterPro" id="IPR035892">
    <property type="entry name" value="C2_domain_sf"/>
</dbReference>
<reference evidence="4 5" key="1">
    <citation type="journal article" date="2020" name="Nat. Food">
        <title>A phased Vanilla planifolia genome enables genetic improvement of flavour and production.</title>
        <authorList>
            <person name="Hasing T."/>
            <person name="Tang H."/>
            <person name="Brym M."/>
            <person name="Khazi F."/>
            <person name="Huang T."/>
            <person name="Chambers A.H."/>
        </authorList>
    </citation>
    <scope>NUCLEOTIDE SEQUENCE [LARGE SCALE GENOMIC DNA]</scope>
    <source>
        <tissue evidence="4">Leaf</tissue>
    </source>
</reference>
<dbReference type="SUPFAM" id="SSF49562">
    <property type="entry name" value="C2 domain (Calcium/lipid-binding domain, CaLB)"/>
    <property type="match status" value="2"/>
</dbReference>
<evidence type="ECO:0000256" key="1">
    <source>
        <dbReference type="ARBA" id="ARBA00004370"/>
    </source>
</evidence>
<dbReference type="Proteomes" id="UP000639772">
    <property type="component" value="Unassembled WGS sequence"/>
</dbReference>
<dbReference type="InterPro" id="IPR000008">
    <property type="entry name" value="C2_dom"/>
</dbReference>
<dbReference type="CDD" id="cd00030">
    <property type="entry name" value="C2"/>
    <property type="match status" value="2"/>
</dbReference>
<evidence type="ECO:0000313" key="5">
    <source>
        <dbReference type="Proteomes" id="UP000639772"/>
    </source>
</evidence>
<dbReference type="Gene3D" id="2.60.40.150">
    <property type="entry name" value="C2 domain"/>
    <property type="match status" value="2"/>
</dbReference>
<feature type="domain" description="C2" evidence="3">
    <location>
        <begin position="1"/>
        <end position="112"/>
    </location>
</feature>
<dbReference type="InterPro" id="IPR044511">
    <property type="entry name" value="At1g03370/At5g50170-like"/>
</dbReference>
<dbReference type="OrthoDB" id="67700at2759"/>
<feature type="domain" description="C2" evidence="3">
    <location>
        <begin position="458"/>
        <end position="572"/>
    </location>
</feature>
<dbReference type="PANTHER" id="PTHR46296">
    <property type="entry name" value="BNAA05G37250D PROTEIN"/>
    <property type="match status" value="1"/>
</dbReference>
<evidence type="ECO:0000313" key="4">
    <source>
        <dbReference type="EMBL" id="KAG0450316.1"/>
    </source>
</evidence>
<organism evidence="4 5">
    <name type="scientific">Vanilla planifolia</name>
    <name type="common">Vanilla</name>
    <dbReference type="NCBI Taxonomy" id="51239"/>
    <lineage>
        <taxon>Eukaryota</taxon>
        <taxon>Viridiplantae</taxon>
        <taxon>Streptophyta</taxon>
        <taxon>Embryophyta</taxon>
        <taxon>Tracheophyta</taxon>
        <taxon>Spermatophyta</taxon>
        <taxon>Magnoliopsida</taxon>
        <taxon>Liliopsida</taxon>
        <taxon>Asparagales</taxon>
        <taxon>Orchidaceae</taxon>
        <taxon>Vanilloideae</taxon>
        <taxon>Vanilleae</taxon>
        <taxon>Vanilla</taxon>
    </lineage>
</organism>
<dbReference type="SMART" id="SM00239">
    <property type="entry name" value="C2"/>
    <property type="match status" value="2"/>
</dbReference>
<proteinExistence type="predicted"/>
<dbReference type="PANTHER" id="PTHR46296:SF8">
    <property type="entry name" value="OS06G0297800 PROTEIN"/>
    <property type="match status" value="1"/>
</dbReference>
<dbReference type="AlphaFoldDB" id="A0A835PDT4"/>
<name>A0A835PDT4_VANPL</name>
<comment type="subcellular location">
    <subcellularLocation>
        <location evidence="1">Membrane</location>
    </subcellularLocation>
</comment>
<dbReference type="GO" id="GO:0016020">
    <property type="term" value="C:membrane"/>
    <property type="evidence" value="ECO:0007669"/>
    <property type="project" value="UniProtKB-SubCell"/>
</dbReference>
<evidence type="ECO:0000259" key="3">
    <source>
        <dbReference type="PROSITE" id="PS50004"/>
    </source>
</evidence>
<keyword evidence="2" id="KW-0472">Membrane</keyword>
<dbReference type="InterPro" id="IPR031968">
    <property type="entry name" value="VASt"/>
</dbReference>
<accession>A0A835PDT4</accession>
<dbReference type="PROSITE" id="PS50004">
    <property type="entry name" value="C2"/>
    <property type="match status" value="2"/>
</dbReference>
<sequence>MCAKVDRKKPLMRLFVKVIEARGLPIVNGNGQRGPYVKVQLGKQRSNTSIVKESSHPFWEEEFDFRVGDLSEEIRVSILYDDKCIGYLKLPLSEVFNAENLSLGTIWYQLRQKSKKSKNRDNEISSNKVEYCDDSTLSGAEEIKLVDEDKSNGTSFVGVIRQVLVRKSDELLQLNEELCTLESENTTKKPEICEHLDYNSNVDVAFDELLKAMQSKEQGYEVAKTLSGGILIDQSYMITPCNLNSLLFSSGSEFAQTVAELQGTSELKIEAWKAENGGSAVKRMLTYRKAASKIVKALRAKEEQVYLKVDGKCYSVLASIIGKILNIIIKTNIRKELSYDEALAQQWRSNAMIGIGIMSNVIGITMMENPSMLRVPFVILTMKNLPLLHEYKIAQISNYPQNIVIKMLIKQDFTWRCKSTLREWISYKLKAAKNFQFECMLGLHKTVLFSFGKYIIASKGANRVVKGKDDGWLLTVALIEGSNLAKLSSSGLSDPYVILTCNGQKRTSSIKFQTLNPLWNDVLEFDAMCEPPSRMDIVVCDFDGPFDEAISLGNAEVNFLKSNLSELSDVWVPLQGKFSQACQSKLHLKIFLKNSKGSTIVMEYLTKMEKEVGKKINMRSPQTNSMFQKQFDLPQKNF</sequence>
<evidence type="ECO:0000256" key="2">
    <source>
        <dbReference type="ARBA" id="ARBA00023136"/>
    </source>
</evidence>
<dbReference type="Pfam" id="PF00168">
    <property type="entry name" value="C2"/>
    <property type="match status" value="2"/>
</dbReference>
<dbReference type="EMBL" id="JADCNM010000130">
    <property type="protein sequence ID" value="KAG0450316.1"/>
    <property type="molecule type" value="Genomic_DNA"/>
</dbReference>
<comment type="caution">
    <text evidence="4">The sequence shown here is derived from an EMBL/GenBank/DDBJ whole genome shotgun (WGS) entry which is preliminary data.</text>
</comment>